<feature type="transmembrane region" description="Helical" evidence="1">
    <location>
        <begin position="138"/>
        <end position="156"/>
    </location>
</feature>
<sequence length="209" mass="22114">MRSLHTPFVPVLDIIREHRRAYLLLNLLAYGLVLAGMAAGALFPGLNAASLADMDSNGSTALASSLMTTPLLFALVIFAINVGTVVVASISVPSLIVPFAGIAIFAVRALTIGTSLAPVDPTVRTTLVPHSLTLLLEVQAYVLVMLGAFVLGRAWLRPASVGAERRRDGYLRGLRTLGVLLLPALVLLVIGALYEAFSLAYLVPLMLGR</sequence>
<comment type="caution">
    <text evidence="2">The sequence shown here is derived from an EMBL/GenBank/DDBJ whole genome shotgun (WGS) entry which is preliminary data.</text>
</comment>
<accession>A0ABS1B8Y1</accession>
<name>A0ABS1B8Y1_9MICO</name>
<dbReference type="EMBL" id="JAEDAJ010000003">
    <property type="protein sequence ID" value="MBK0331111.1"/>
    <property type="molecule type" value="Genomic_DNA"/>
</dbReference>
<keyword evidence="1" id="KW-0472">Membrane</keyword>
<feature type="transmembrane region" description="Helical" evidence="1">
    <location>
        <begin position="63"/>
        <end position="88"/>
    </location>
</feature>
<protein>
    <submittedName>
        <fullName evidence="2">Stage II sporulation protein M</fullName>
    </submittedName>
</protein>
<dbReference type="RefSeq" id="WP_200501778.1">
    <property type="nucleotide sequence ID" value="NZ_JAEDAJ010000003.1"/>
</dbReference>
<feature type="transmembrane region" description="Helical" evidence="1">
    <location>
        <begin position="95"/>
        <end position="118"/>
    </location>
</feature>
<gene>
    <name evidence="2" type="ORF">I8D64_06805</name>
</gene>
<organism evidence="2 3">
    <name type="scientific">Brachybacterium halotolerans</name>
    <dbReference type="NCBI Taxonomy" id="2795215"/>
    <lineage>
        <taxon>Bacteria</taxon>
        <taxon>Bacillati</taxon>
        <taxon>Actinomycetota</taxon>
        <taxon>Actinomycetes</taxon>
        <taxon>Micrococcales</taxon>
        <taxon>Dermabacteraceae</taxon>
        <taxon>Brachybacterium</taxon>
    </lineage>
</organism>
<dbReference type="Proteomes" id="UP000612352">
    <property type="component" value="Unassembled WGS sequence"/>
</dbReference>
<reference evidence="2 3" key="1">
    <citation type="submission" date="2020-12" db="EMBL/GenBank/DDBJ databases">
        <title>Brachybacterium sp. MASK1Z-5, whole genome shotgun sequence.</title>
        <authorList>
            <person name="Tuo L."/>
        </authorList>
    </citation>
    <scope>NUCLEOTIDE SEQUENCE [LARGE SCALE GENOMIC DNA]</scope>
    <source>
        <strain evidence="2 3">MASK1Z-5</strain>
    </source>
</reference>
<feature type="transmembrane region" description="Helical" evidence="1">
    <location>
        <begin position="21"/>
        <end position="43"/>
    </location>
</feature>
<keyword evidence="1" id="KW-1133">Transmembrane helix</keyword>
<evidence type="ECO:0000256" key="1">
    <source>
        <dbReference type="SAM" id="Phobius"/>
    </source>
</evidence>
<keyword evidence="3" id="KW-1185">Reference proteome</keyword>
<keyword evidence="1" id="KW-0812">Transmembrane</keyword>
<feature type="transmembrane region" description="Helical" evidence="1">
    <location>
        <begin position="177"/>
        <end position="203"/>
    </location>
</feature>
<evidence type="ECO:0000313" key="3">
    <source>
        <dbReference type="Proteomes" id="UP000612352"/>
    </source>
</evidence>
<evidence type="ECO:0000313" key="2">
    <source>
        <dbReference type="EMBL" id="MBK0331111.1"/>
    </source>
</evidence>
<proteinExistence type="predicted"/>